<evidence type="ECO:0000313" key="1">
    <source>
        <dbReference type="EMBL" id="CAK5265582.1"/>
    </source>
</evidence>
<comment type="caution">
    <text evidence="1">The sequence shown here is derived from an EMBL/GenBank/DDBJ whole genome shotgun (WGS) entry which is preliminary data.</text>
</comment>
<dbReference type="Proteomes" id="UP001295794">
    <property type="component" value="Unassembled WGS sequence"/>
</dbReference>
<proteinExistence type="predicted"/>
<dbReference type="EMBL" id="CAVNYO010000093">
    <property type="protein sequence ID" value="CAK5265582.1"/>
    <property type="molecule type" value="Genomic_DNA"/>
</dbReference>
<gene>
    <name evidence="1" type="ORF">MYCIT1_LOCUS6677</name>
</gene>
<organism evidence="1 2">
    <name type="scientific">Mycena citricolor</name>
    <dbReference type="NCBI Taxonomy" id="2018698"/>
    <lineage>
        <taxon>Eukaryota</taxon>
        <taxon>Fungi</taxon>
        <taxon>Dikarya</taxon>
        <taxon>Basidiomycota</taxon>
        <taxon>Agaricomycotina</taxon>
        <taxon>Agaricomycetes</taxon>
        <taxon>Agaricomycetidae</taxon>
        <taxon>Agaricales</taxon>
        <taxon>Marasmiineae</taxon>
        <taxon>Mycenaceae</taxon>
        <taxon>Mycena</taxon>
    </lineage>
</organism>
<feature type="non-terminal residue" evidence="1">
    <location>
        <position position="74"/>
    </location>
</feature>
<evidence type="ECO:0000313" key="2">
    <source>
        <dbReference type="Proteomes" id="UP001295794"/>
    </source>
</evidence>
<name>A0AAD2GYG6_9AGAR</name>
<sequence>TSLRLGTAWPFLRAGGASRRRWPRRGCSRSAYLQFRSGISTLVTKKEACPCTYSFSAENNVERTARSNNLLSPL</sequence>
<dbReference type="AlphaFoldDB" id="A0AAD2GYG6"/>
<protein>
    <submittedName>
        <fullName evidence="1">Uncharacterized protein</fullName>
    </submittedName>
</protein>
<reference evidence="1" key="1">
    <citation type="submission" date="2023-11" db="EMBL/GenBank/DDBJ databases">
        <authorList>
            <person name="De Vega J J."/>
            <person name="De Vega J J."/>
        </authorList>
    </citation>
    <scope>NUCLEOTIDE SEQUENCE</scope>
</reference>
<keyword evidence="2" id="KW-1185">Reference proteome</keyword>
<accession>A0AAD2GYG6</accession>